<dbReference type="AlphaFoldDB" id="A0A449BKL3"/>
<proteinExistence type="inferred from homology"/>
<dbReference type="InterPro" id="IPR016082">
    <property type="entry name" value="Ribosomal_uL30_ferredoxin-like"/>
</dbReference>
<keyword evidence="4" id="KW-0687">Ribonucleoprotein</keyword>
<comment type="similarity">
    <text evidence="1">Belongs to the universal ribosomal protein uL30 family.</text>
</comment>
<dbReference type="GO" id="GO:0003735">
    <property type="term" value="F:structural constituent of ribosome"/>
    <property type="evidence" value="ECO:0007669"/>
    <property type="project" value="InterPro"/>
</dbReference>
<dbReference type="InterPro" id="IPR005996">
    <property type="entry name" value="Ribosomal_uL30_bac-type"/>
</dbReference>
<dbReference type="Gene3D" id="3.30.1390.20">
    <property type="entry name" value="Ribosomal protein L30, ferredoxin-like fold domain"/>
    <property type="match status" value="1"/>
</dbReference>
<dbReference type="GO" id="GO:0006412">
    <property type="term" value="P:translation"/>
    <property type="evidence" value="ECO:0007669"/>
    <property type="project" value="InterPro"/>
</dbReference>
<dbReference type="Pfam" id="PF00327">
    <property type="entry name" value="Ribosomal_L30"/>
    <property type="match status" value="1"/>
</dbReference>
<evidence type="ECO:0000256" key="4">
    <source>
        <dbReference type="ARBA" id="ARBA00023274"/>
    </source>
</evidence>
<reference evidence="7 8" key="1">
    <citation type="submission" date="2019-01" db="EMBL/GenBank/DDBJ databases">
        <authorList>
            <consortium name="Pathogen Informatics"/>
        </authorList>
    </citation>
    <scope>NUCLEOTIDE SEQUENCE [LARGE SCALE GENOMIC DNA]</scope>
    <source>
        <strain evidence="7 8">NCTC10172</strain>
    </source>
</reference>
<feature type="domain" description="Large ribosomal subunit protein uL30-like ferredoxin-like fold" evidence="6">
    <location>
        <begin position="4"/>
        <end position="53"/>
    </location>
</feature>
<sequence>MTVEITLKKSLIGRRPQQVATARALGLKRIGQTVVKEQNDAINGMIKAIAHLVEVKEV</sequence>
<dbReference type="PANTHER" id="PTHR15892">
    <property type="entry name" value="MITOCHONDRIAL RIBOSOMAL PROTEIN L30"/>
    <property type="match status" value="1"/>
</dbReference>
<dbReference type="EMBL" id="LR215050">
    <property type="protein sequence ID" value="VEU82960.1"/>
    <property type="molecule type" value="Genomic_DNA"/>
</dbReference>
<comment type="subunit">
    <text evidence="2">Part of the 50S ribosomal subunit.</text>
</comment>
<gene>
    <name evidence="7" type="primary">rpmD</name>
    <name evidence="7" type="ORF">NCTC10172_00988</name>
</gene>
<evidence type="ECO:0000313" key="7">
    <source>
        <dbReference type="EMBL" id="VEU82960.1"/>
    </source>
</evidence>
<evidence type="ECO:0000256" key="5">
    <source>
        <dbReference type="ARBA" id="ARBA00035492"/>
    </source>
</evidence>
<keyword evidence="3 7" id="KW-0689">Ribosomal protein</keyword>
<dbReference type="InterPro" id="IPR036919">
    <property type="entry name" value="Ribo_uL30_ferredoxin-like_sf"/>
</dbReference>
<dbReference type="SUPFAM" id="SSF55129">
    <property type="entry name" value="Ribosomal protein L30p/L7e"/>
    <property type="match status" value="1"/>
</dbReference>
<protein>
    <recommendedName>
        <fullName evidence="5">50S ribosomal protein L30</fullName>
    </recommendedName>
</protein>
<organism evidence="7 8">
    <name type="scientific">Acholeplasma hippikon</name>
    <dbReference type="NCBI Taxonomy" id="264636"/>
    <lineage>
        <taxon>Bacteria</taxon>
        <taxon>Bacillati</taxon>
        <taxon>Mycoplasmatota</taxon>
        <taxon>Mollicutes</taxon>
        <taxon>Acholeplasmatales</taxon>
        <taxon>Acholeplasmataceae</taxon>
        <taxon>Acholeplasma</taxon>
    </lineage>
</organism>
<evidence type="ECO:0000256" key="3">
    <source>
        <dbReference type="ARBA" id="ARBA00022980"/>
    </source>
</evidence>
<dbReference type="GO" id="GO:0022625">
    <property type="term" value="C:cytosolic large ribosomal subunit"/>
    <property type="evidence" value="ECO:0007669"/>
    <property type="project" value="TreeGrafter"/>
</dbReference>
<dbReference type="HAMAP" id="MF_01371_B">
    <property type="entry name" value="Ribosomal_uL30_B"/>
    <property type="match status" value="1"/>
</dbReference>
<evidence type="ECO:0000259" key="6">
    <source>
        <dbReference type="Pfam" id="PF00327"/>
    </source>
</evidence>
<evidence type="ECO:0000313" key="8">
    <source>
        <dbReference type="Proteomes" id="UP000290909"/>
    </source>
</evidence>
<dbReference type="CDD" id="cd01658">
    <property type="entry name" value="Ribosomal_L30"/>
    <property type="match status" value="1"/>
</dbReference>
<keyword evidence="8" id="KW-1185">Reference proteome</keyword>
<dbReference type="STRING" id="1408416.GCA_000702765_00426"/>
<evidence type="ECO:0000256" key="1">
    <source>
        <dbReference type="ARBA" id="ARBA00007594"/>
    </source>
</evidence>
<dbReference type="NCBIfam" id="TIGR01308">
    <property type="entry name" value="rpmD_bact"/>
    <property type="match status" value="1"/>
</dbReference>
<dbReference type="PIRSF" id="PIRSF002211">
    <property type="entry name" value="Ribosomal_L30_bac-type"/>
    <property type="match status" value="1"/>
</dbReference>
<dbReference type="PANTHER" id="PTHR15892:SF2">
    <property type="entry name" value="LARGE RIBOSOMAL SUBUNIT PROTEIN UL30M"/>
    <property type="match status" value="1"/>
</dbReference>
<evidence type="ECO:0000256" key="2">
    <source>
        <dbReference type="ARBA" id="ARBA00011838"/>
    </source>
</evidence>
<dbReference type="Proteomes" id="UP000290909">
    <property type="component" value="Chromosome"/>
</dbReference>
<name>A0A449BKL3_9MOLU</name>
<accession>A0A449BKL3</accession>
<dbReference type="KEGG" id="ahk:NCTC10172_00988"/>